<dbReference type="Pfam" id="PF01710">
    <property type="entry name" value="HTH_Tnp_IS630"/>
    <property type="match status" value="1"/>
</dbReference>
<protein>
    <submittedName>
        <fullName evidence="2">Transposase domain protein</fullName>
    </submittedName>
</protein>
<sequence>DAYLHEIAKHFDCTAAAVCYALKQMGMTRKKDHHLQRTRPGQSTHYLTQLAEFSDYQRVYLDETGFDRYLFRPMPAARKGK</sequence>
<dbReference type="EMBL" id="AJMT01000188">
    <property type="protein sequence ID" value="EIG24800.1"/>
    <property type="molecule type" value="Genomic_DNA"/>
</dbReference>
<reference evidence="2 3" key="1">
    <citation type="submission" date="2012-04" db="EMBL/GenBank/DDBJ databases">
        <authorList>
            <person name="Harkins D.M."/>
            <person name="Madupu R."/>
            <person name="Durkin A.S."/>
            <person name="Torralba M."/>
            <person name="Methe B."/>
            <person name="Sutton G.G."/>
            <person name="Nelson K.E."/>
        </authorList>
    </citation>
    <scope>NUCLEOTIDE SEQUENCE [LARGE SCALE GENOMIC DNA]</scope>
    <source>
        <strain evidence="2 3">VK64</strain>
    </source>
</reference>
<dbReference type="AlphaFoldDB" id="I2NG39"/>
<feature type="non-terminal residue" evidence="2">
    <location>
        <position position="1"/>
    </location>
</feature>
<gene>
    <name evidence="2" type="ORF">HMPREF1051_0454</name>
</gene>
<name>I2NG39_NEISI</name>
<feature type="domain" description="Transposase Synechocystis PCC 6803" evidence="1">
    <location>
        <begin position="1"/>
        <end position="40"/>
    </location>
</feature>
<evidence type="ECO:0000259" key="1">
    <source>
        <dbReference type="Pfam" id="PF01710"/>
    </source>
</evidence>
<dbReference type="Proteomes" id="UP000004473">
    <property type="component" value="Unassembled WGS sequence"/>
</dbReference>
<evidence type="ECO:0000313" key="2">
    <source>
        <dbReference type="EMBL" id="EIG24800.1"/>
    </source>
</evidence>
<dbReference type="InterPro" id="IPR002622">
    <property type="entry name" value="Transposase_14"/>
</dbReference>
<accession>I2NG39</accession>
<proteinExistence type="predicted"/>
<organism evidence="2 3">
    <name type="scientific">Neisseria sicca VK64</name>
    <dbReference type="NCBI Taxonomy" id="1095748"/>
    <lineage>
        <taxon>Bacteria</taxon>
        <taxon>Pseudomonadati</taxon>
        <taxon>Pseudomonadota</taxon>
        <taxon>Betaproteobacteria</taxon>
        <taxon>Neisseriales</taxon>
        <taxon>Neisseriaceae</taxon>
        <taxon>Neisseria</taxon>
    </lineage>
</organism>
<evidence type="ECO:0000313" key="3">
    <source>
        <dbReference type="Proteomes" id="UP000004473"/>
    </source>
</evidence>
<comment type="caution">
    <text evidence="2">The sequence shown here is derived from an EMBL/GenBank/DDBJ whole genome shotgun (WGS) entry which is preliminary data.</text>
</comment>